<dbReference type="RefSeq" id="WP_110046021.1">
    <property type="nucleotide sequence ID" value="NZ_CP054613.1"/>
</dbReference>
<reference evidence="2 3" key="1">
    <citation type="submission" date="2018-05" db="EMBL/GenBank/DDBJ databases">
        <title>Genomic Encyclopedia of Type Strains, Phase III (KMG-III): the genomes of soil and plant-associated and newly described type strains.</title>
        <authorList>
            <person name="Whitman W."/>
        </authorList>
    </citation>
    <scope>NUCLEOTIDE SEQUENCE [LARGE SCALE GENOMIC DNA]</scope>
    <source>
        <strain evidence="2 3">CECT 5696</strain>
    </source>
</reference>
<comment type="caution">
    <text evidence="2">The sequence shown here is derived from an EMBL/GenBank/DDBJ whole genome shotgun (WGS) entry which is preliminary data.</text>
</comment>
<feature type="region of interest" description="Disordered" evidence="1">
    <location>
        <begin position="101"/>
        <end position="144"/>
    </location>
</feature>
<evidence type="ECO:0000313" key="3">
    <source>
        <dbReference type="Proteomes" id="UP000246635"/>
    </source>
</evidence>
<dbReference type="Proteomes" id="UP000246635">
    <property type="component" value="Unassembled WGS sequence"/>
</dbReference>
<sequence length="144" mass="15431">MDRTEGSAILFQFADSGSAEDASATLRELGYDPVVHEGGKLHIHMDGSDLTSALEIAMSHGGELLDQQPLDPLAVTGLAYGMDSIPIPAHTVNEDWTDTYTSGTGDDIVDEDAGLNNRDEDGEELMSFHPDDGSYNFMSGDVHT</sequence>
<gene>
    <name evidence="2" type="ORF">DFQ01_12220</name>
</gene>
<dbReference type="OrthoDB" id="2661156at2"/>
<organism evidence="2 3">
    <name type="scientific">Paenibacillus cellulosilyticus</name>
    <dbReference type="NCBI Taxonomy" id="375489"/>
    <lineage>
        <taxon>Bacteria</taxon>
        <taxon>Bacillati</taxon>
        <taxon>Bacillota</taxon>
        <taxon>Bacilli</taxon>
        <taxon>Bacillales</taxon>
        <taxon>Paenibacillaceae</taxon>
        <taxon>Paenibacillus</taxon>
    </lineage>
</organism>
<keyword evidence="3" id="KW-1185">Reference proteome</keyword>
<dbReference type="AlphaFoldDB" id="A0A2V2YNS3"/>
<evidence type="ECO:0000313" key="2">
    <source>
        <dbReference type="EMBL" id="PWV97289.1"/>
    </source>
</evidence>
<accession>A0A2V2YNS3</accession>
<evidence type="ECO:0000256" key="1">
    <source>
        <dbReference type="SAM" id="MobiDB-lite"/>
    </source>
</evidence>
<protein>
    <submittedName>
        <fullName evidence="2">Uncharacterized protein</fullName>
    </submittedName>
</protein>
<name>A0A2V2YNS3_9BACL</name>
<proteinExistence type="predicted"/>
<dbReference type="EMBL" id="QGTQ01000022">
    <property type="protein sequence ID" value="PWV97289.1"/>
    <property type="molecule type" value="Genomic_DNA"/>
</dbReference>